<dbReference type="GO" id="GO:0004419">
    <property type="term" value="F:hydroxymethylglutaryl-CoA lyase activity"/>
    <property type="evidence" value="ECO:0007669"/>
    <property type="project" value="TreeGrafter"/>
</dbReference>
<dbReference type="InterPro" id="IPR043594">
    <property type="entry name" value="HMGL"/>
</dbReference>
<dbReference type="PANTHER" id="PTHR42738:SF7">
    <property type="entry name" value="HYDROXYMETHYLGLUTARYL-COA LYASE"/>
    <property type="match status" value="1"/>
</dbReference>
<accession>A0A068SW66</accession>
<dbReference type="NCBIfam" id="NF004283">
    <property type="entry name" value="PRK05692.1"/>
    <property type="match status" value="1"/>
</dbReference>
<dbReference type="InterPro" id="IPR013785">
    <property type="entry name" value="Aldolase_TIM"/>
</dbReference>
<proteinExistence type="inferred from homology"/>
<dbReference type="HOGENOM" id="CLU_022138_3_2_5"/>
<dbReference type="KEGG" id="ngg:RG540_CH44010"/>
<dbReference type="GO" id="GO:0046872">
    <property type="term" value="F:metal ion binding"/>
    <property type="evidence" value="ECO:0007669"/>
    <property type="project" value="UniProtKB-KW"/>
</dbReference>
<dbReference type="eggNOG" id="COG0119">
    <property type="taxonomic scope" value="Bacteria"/>
</dbReference>
<reference evidence="6" key="1">
    <citation type="journal article" date="2014" name="BMC Genomics">
        <title>Genome sequencing of two Neorhizobium galegae strains reveals a noeT gene responsible for the unusual acetylation of the nodulation factors.</title>
        <authorList>
            <person name="Osterman J."/>
            <person name="Marsh J."/>
            <person name="Laine P.K."/>
            <person name="Zeng Z."/>
            <person name="Alatalo E."/>
            <person name="Sullivan J.T."/>
            <person name="Young J.P."/>
            <person name="Thomas-Oates J."/>
            <person name="Paulin L."/>
            <person name="Lindstrom K."/>
        </authorList>
    </citation>
    <scope>NUCLEOTIDE SEQUENCE [LARGE SCALE GENOMIC DNA]</scope>
    <source>
        <strain evidence="6">HAMBI 540</strain>
    </source>
</reference>
<dbReference type="RefSeq" id="WP_038592391.1">
    <property type="nucleotide sequence ID" value="NZ_HG938353.1"/>
</dbReference>
<keyword evidence="3 5" id="KW-0456">Lyase</keyword>
<dbReference type="PANTHER" id="PTHR42738">
    <property type="entry name" value="HYDROXYMETHYLGLUTARYL-COA LYASE"/>
    <property type="match status" value="1"/>
</dbReference>
<dbReference type="GeneID" id="24257121"/>
<dbReference type="InterPro" id="IPR000891">
    <property type="entry name" value="PYR_CT"/>
</dbReference>
<dbReference type="EMBL" id="HG938353">
    <property type="protein sequence ID" value="CDN50542.1"/>
    <property type="molecule type" value="Genomic_DNA"/>
</dbReference>
<keyword evidence="6" id="KW-1185">Reference proteome</keyword>
<dbReference type="OrthoDB" id="9784013at2"/>
<evidence type="ECO:0000256" key="1">
    <source>
        <dbReference type="ARBA" id="ARBA00009405"/>
    </source>
</evidence>
<evidence type="ECO:0000259" key="4">
    <source>
        <dbReference type="PROSITE" id="PS50991"/>
    </source>
</evidence>
<name>A0A068SW66_NEOGA</name>
<feature type="domain" description="Pyruvate carboxyltransferase" evidence="4">
    <location>
        <begin position="5"/>
        <end position="272"/>
    </location>
</feature>
<dbReference type="AlphaFoldDB" id="A0A068SW66"/>
<sequence length="285" mass="30381">MAEFVRIHEMGPRDGLQNEKRLISTADKIRLVDLLSACGFEKIEVTSFVRADWVPQMADGAEVMAGITRRPGTLYTVLTPNVRGYAAAVSAKADEVAVFASASEGFSHRNINCSIAESFQRFAPMIDSARREGIPVRAYVSCAVDCPFDGPTPPVQVARVATELHALGCGEVALADTIGTGTPDRVAAMLDVVLERLPAAHLAGHFHDTNGRALDNIAVSLEKGLRVFDAAAGGLGGCPYAPGAEGNVATGKTVDHLHALGFETRIDRDRLSEAEDFARSLRGPR</sequence>
<dbReference type="CDD" id="cd07938">
    <property type="entry name" value="DRE_TIM_HMGL"/>
    <property type="match status" value="1"/>
</dbReference>
<dbReference type="Gene3D" id="3.20.20.70">
    <property type="entry name" value="Aldolase class I"/>
    <property type="match status" value="1"/>
</dbReference>
<comment type="similarity">
    <text evidence="1">Belongs to the HMG-CoA lyase family.</text>
</comment>
<dbReference type="SUPFAM" id="SSF51569">
    <property type="entry name" value="Aldolase"/>
    <property type="match status" value="1"/>
</dbReference>
<organism evidence="5 6">
    <name type="scientific">Neorhizobium galegae bv. orientalis str. HAMBI 540</name>
    <dbReference type="NCBI Taxonomy" id="1028800"/>
    <lineage>
        <taxon>Bacteria</taxon>
        <taxon>Pseudomonadati</taxon>
        <taxon>Pseudomonadota</taxon>
        <taxon>Alphaproteobacteria</taxon>
        <taxon>Hyphomicrobiales</taxon>
        <taxon>Rhizobiaceae</taxon>
        <taxon>Rhizobium/Agrobacterium group</taxon>
        <taxon>Neorhizobium</taxon>
    </lineage>
</organism>
<dbReference type="Proteomes" id="UP000028181">
    <property type="component" value="Chromosome I"/>
</dbReference>
<dbReference type="Pfam" id="PF00682">
    <property type="entry name" value="HMGL-like"/>
    <property type="match status" value="1"/>
</dbReference>
<evidence type="ECO:0000313" key="5">
    <source>
        <dbReference type="EMBL" id="CDN50542.1"/>
    </source>
</evidence>
<protein>
    <submittedName>
        <fullName evidence="5">Hydroxymethylglutaryl-CoA lyase</fullName>
    </submittedName>
</protein>
<evidence type="ECO:0000256" key="2">
    <source>
        <dbReference type="ARBA" id="ARBA00022723"/>
    </source>
</evidence>
<dbReference type="GO" id="GO:0046951">
    <property type="term" value="P:ketone body biosynthetic process"/>
    <property type="evidence" value="ECO:0007669"/>
    <property type="project" value="TreeGrafter"/>
</dbReference>
<dbReference type="FunFam" id="3.20.20.70:FF:000071">
    <property type="entry name" value="Hydroxymethylglutaryl-CoA lyase"/>
    <property type="match status" value="1"/>
</dbReference>
<evidence type="ECO:0000313" key="6">
    <source>
        <dbReference type="Proteomes" id="UP000028181"/>
    </source>
</evidence>
<dbReference type="PATRIC" id="fig|1028800.3.peg.4456"/>
<dbReference type="GO" id="GO:0006552">
    <property type="term" value="P:L-leucine catabolic process"/>
    <property type="evidence" value="ECO:0007669"/>
    <property type="project" value="TreeGrafter"/>
</dbReference>
<gene>
    <name evidence="5" type="ORF">RG540_CH44010</name>
</gene>
<keyword evidence="2" id="KW-0479">Metal-binding</keyword>
<dbReference type="PROSITE" id="PS50991">
    <property type="entry name" value="PYR_CT"/>
    <property type="match status" value="1"/>
</dbReference>
<evidence type="ECO:0000256" key="3">
    <source>
        <dbReference type="ARBA" id="ARBA00023239"/>
    </source>
</evidence>